<dbReference type="EMBL" id="RHJS01000001">
    <property type="protein sequence ID" value="RRK37004.1"/>
    <property type="molecule type" value="Genomic_DNA"/>
</dbReference>
<evidence type="ECO:0000313" key="1">
    <source>
        <dbReference type="EMBL" id="RRK37004.1"/>
    </source>
</evidence>
<reference evidence="1" key="1">
    <citation type="submission" date="2018-10" db="EMBL/GenBank/DDBJ databases">
        <title>Schaedlerella arabinophila gen. nov. sp. nov., isolated from the mouse intestinal tract and comparative analysis with the genome of the closely related altered Schaedler flora strain ASF502.</title>
        <authorList>
            <person name="Miyake S."/>
            <person name="Soh M."/>
            <person name="Seedorf H."/>
        </authorList>
    </citation>
    <scope>NUCLEOTIDE SEQUENCE [LARGE SCALE GENOMIC DNA]</scope>
    <source>
        <strain evidence="1">DSM 106076</strain>
    </source>
</reference>
<accession>A0A3R8LLA2</accession>
<dbReference type="InterPro" id="IPR025462">
    <property type="entry name" value="DUF4313"/>
</dbReference>
<evidence type="ECO:0000313" key="2">
    <source>
        <dbReference type="Proteomes" id="UP000274920"/>
    </source>
</evidence>
<dbReference type="AlphaFoldDB" id="A0A3R8LLA2"/>
<organism evidence="1 2">
    <name type="scientific">Schaedlerella arabinosiphila</name>
    <dbReference type="NCBI Taxonomy" id="2044587"/>
    <lineage>
        <taxon>Bacteria</taxon>
        <taxon>Bacillati</taxon>
        <taxon>Bacillota</taxon>
        <taxon>Clostridia</taxon>
        <taxon>Lachnospirales</taxon>
        <taxon>Lachnospiraceae</taxon>
        <taxon>Schaedlerella</taxon>
    </lineage>
</organism>
<sequence>MTERKMRMSRFLKLRTGKKLEVWPTYYPYNRTLAIALFENGESYGNLTCCLDDTPGRNCAYIDVNHMGKDIVEVLEKEGYGKRTGKEYQSGYVLYPEFMFKEVVLKDCTNEEYEQYLRWQEALGEGEEYLTASCQICHQEFCFIVKKEEAQKYREYRDGAPYLIQNVFPNMSCEERGLFARGQNMCSACFKELFSFWEE</sequence>
<comment type="caution">
    <text evidence="1">The sequence shown here is derived from an EMBL/GenBank/DDBJ whole genome shotgun (WGS) entry which is preliminary data.</text>
</comment>
<dbReference type="Proteomes" id="UP000274920">
    <property type="component" value="Unassembled WGS sequence"/>
</dbReference>
<keyword evidence="2" id="KW-1185">Reference proteome</keyword>
<proteinExistence type="predicted"/>
<name>A0A3R8LLA2_9FIRM</name>
<protein>
    <submittedName>
        <fullName evidence="1">DUF4313 domain-containing protein</fullName>
    </submittedName>
</protein>
<dbReference type="Pfam" id="PF14190">
    <property type="entry name" value="DUF4313"/>
    <property type="match status" value="1"/>
</dbReference>
<gene>
    <name evidence="1" type="ORF">EBB54_00660</name>
</gene>